<feature type="domain" description="Filamentous haemagglutinin FhaB/tRNA nuclease CdiA-like TPS" evidence="3">
    <location>
        <begin position="112"/>
        <end position="237"/>
    </location>
</feature>
<organism evidence="4 5">
    <name type="scientific">Dyella lipolytica</name>
    <dbReference type="NCBI Taxonomy" id="1867835"/>
    <lineage>
        <taxon>Bacteria</taxon>
        <taxon>Pseudomonadati</taxon>
        <taxon>Pseudomonadota</taxon>
        <taxon>Gammaproteobacteria</taxon>
        <taxon>Lysobacterales</taxon>
        <taxon>Rhodanobacteraceae</taxon>
        <taxon>Dyella</taxon>
    </lineage>
</organism>
<dbReference type="InterPro" id="IPR012334">
    <property type="entry name" value="Pectin_lyas_fold"/>
</dbReference>
<evidence type="ECO:0000313" key="4">
    <source>
        <dbReference type="EMBL" id="MFK2874817.1"/>
    </source>
</evidence>
<dbReference type="Pfam" id="PF12545">
    <property type="entry name" value="DUF3739"/>
    <property type="match status" value="1"/>
</dbReference>
<keyword evidence="5" id="KW-1185">Reference proteome</keyword>
<dbReference type="Proteomes" id="UP001620405">
    <property type="component" value="Unassembled WGS sequence"/>
</dbReference>
<evidence type="ECO:0000259" key="3">
    <source>
        <dbReference type="SMART" id="SM00912"/>
    </source>
</evidence>
<feature type="chain" id="PRO_5046206053" evidence="2">
    <location>
        <begin position="19"/>
        <end position="4150"/>
    </location>
</feature>
<dbReference type="Gene3D" id="2.160.20.10">
    <property type="entry name" value="Single-stranded right-handed beta-helix, Pectin lyase-like"/>
    <property type="match status" value="1"/>
</dbReference>
<dbReference type="InterPro" id="IPR008638">
    <property type="entry name" value="FhaB/CdiA-like_TPS"/>
</dbReference>
<dbReference type="NCBIfam" id="TIGR01901">
    <property type="entry name" value="adhes_NPXG"/>
    <property type="match status" value="1"/>
</dbReference>
<reference evidence="4 5" key="1">
    <citation type="submission" date="2020-10" db="EMBL/GenBank/DDBJ databases">
        <title>Phylogeny of dyella-like bacteria.</title>
        <authorList>
            <person name="Fu J."/>
        </authorList>
    </citation>
    <scope>NUCLEOTIDE SEQUENCE [LARGE SCALE GENOMIC DNA]</scope>
    <source>
        <strain evidence="4 5">DHOB07</strain>
    </source>
</reference>
<evidence type="ECO:0000256" key="2">
    <source>
        <dbReference type="SAM" id="SignalP"/>
    </source>
</evidence>
<dbReference type="EMBL" id="JADIKG010000013">
    <property type="protein sequence ID" value="MFK2874817.1"/>
    <property type="molecule type" value="Genomic_DNA"/>
</dbReference>
<dbReference type="SMART" id="SM00912">
    <property type="entry name" value="Haemagg_act"/>
    <property type="match status" value="1"/>
</dbReference>
<accession>A0ABW8IY68</accession>
<dbReference type="InterPro" id="IPR011050">
    <property type="entry name" value="Pectin_lyase_fold/virulence"/>
</dbReference>
<feature type="signal peptide" evidence="2">
    <location>
        <begin position="1"/>
        <end position="18"/>
    </location>
</feature>
<dbReference type="PANTHER" id="PTHR12338">
    <property type="entry name" value="AUTOTRANSPORTER"/>
    <property type="match status" value="1"/>
</dbReference>
<keyword evidence="2" id="KW-0732">Signal</keyword>
<dbReference type="PANTHER" id="PTHR12338:SF5">
    <property type="entry name" value="ANTIGEN 43-RELATED"/>
    <property type="match status" value="1"/>
</dbReference>
<feature type="region of interest" description="Disordered" evidence="1">
    <location>
        <begin position="35"/>
        <end position="54"/>
    </location>
</feature>
<feature type="compositionally biased region" description="Low complexity" evidence="1">
    <location>
        <begin position="35"/>
        <end position="53"/>
    </location>
</feature>
<evidence type="ECO:0000256" key="1">
    <source>
        <dbReference type="SAM" id="MobiDB-lite"/>
    </source>
</evidence>
<protein>
    <submittedName>
        <fullName evidence="4">Filamentous hemagglutinin family protein</fullName>
    </submittedName>
</protein>
<gene>
    <name evidence="4" type="ORF">ISP13_14835</name>
</gene>
<proteinExistence type="predicted"/>
<name>A0ABW8IY68_9GAMM</name>
<dbReference type="InterPro" id="IPR021026">
    <property type="entry name" value="Filamn_hemagglutn_DUF3739"/>
</dbReference>
<dbReference type="InterPro" id="IPR050909">
    <property type="entry name" value="Bact_Autotransporter_VF"/>
</dbReference>
<comment type="caution">
    <text evidence="4">The sequence shown here is derived from an EMBL/GenBank/DDBJ whole genome shotgun (WGS) entry which is preliminary data.</text>
</comment>
<dbReference type="SUPFAM" id="SSF51126">
    <property type="entry name" value="Pectin lyase-like"/>
    <property type="match status" value="1"/>
</dbReference>
<evidence type="ECO:0000313" key="5">
    <source>
        <dbReference type="Proteomes" id="UP001620405"/>
    </source>
</evidence>
<dbReference type="RefSeq" id="WP_284396444.1">
    <property type="nucleotide sequence ID" value="NZ_BSNQ01000003.1"/>
</dbReference>
<sequence length="4150" mass="420352">MAYAIASVLAMAAMPAYAGGPPPLSQAWLAQSQHQTAAQAASSPSGSSAISAQTPTQLLQQRAVQQSLADLGRAAQAVAAQIAAQQSAQQAAQQQASPIPNGLTPGGLVVASGTASNPSLWQNANAPTQSTSNGQTTVQVKQTAQKAVLTWNSFNVGRNTTLYFNQSGGNQTNGGANNWIVLNRVNDPSGVPSQIFGQIKAEGTVYLLNHNGVLFGAGSQVNTQSLLASSLDLFSGDVNASNSAFLGGGIAAGHASVPFLVNGIFTDGGNHDVVVQQGASIASGPQGFVLLAAPNVSNAGSIVADDGQAILAAGVQFDDLSAGVQTAQLNVFNAVSSLVNNYPGGTATNTGLVQARRGQVHMLGYNVDQDGIALASTSISYPGSIELNARDQGNQGGGGYARSGALVLGPDSVTAILPEKDGATTTSSSAANAAFTPGSLSLSGDTVTFQSGSLLEAPNAKLSVLAEIESSTDPNPVAGRIYVDNGAVIDVSGLADVDLPMSALLVTIPRIGQNELADSPLLRNSFLYTQKDVVVDSTQSGTTPDGLSWVGSPILNVSGYVQDVPRDITQLMTAGGSIDLNGYEVIVRSGAQLNLDGGYLAYQPGWITTPNLLGANGRVYNIADADPNMAYVGFAGEYTVIDNRWGVTTNYSNPLLAGAPRWDNGFAVGGNAGTLSIETLNAVALDGQISAQAFAGRNQVTQGTQPAGGTFDISTSGNSILVGRRNNNVPSIVLQQSSLSVDQLDPQFQANTPWQTVLTAEDPSGNNPDDLSRWLPLSANLIQQGGFSSLGVNSAGNAIQEQPGTTLSVLPGGSIQLTGNSITVLGELSAPAGAITLISTGFSGDQAISPNANSTPLPTDITVGKGAVLNASGLWVNDSGLPVDNYTGDRYINGGNITLQTEQSVVTNSQAITPTTLADGTGSILLQPGSLLNVSSGGYVNGNDQLQLTNGIPDGSGGNISLLTYFEPKGGNIFAAQGGGPPPAALTARLQLDGTLRAFGFSGGGTLTLQTSDLQIGGSSNNLALSSGLYLNPGFFAGQGFDSYALSSVTDAVVAPGTTVQISRDNLLPNYPALLAAPTGTDIYGNSALTNTPYVSIGQLDPYLRYISRNPDAGPGFALSAGAYLDWQVVPGTLNAGAPTYAGVTGSVSLSAGAAILADAGATIQLAGTQSTLVNGTVDAPGGTINVLINPLVFNAAPSVPQLWLGPQAVLDAAGTSLINPLAAAVPGGSVGLGLASHFTPRTGMVLNGGNVTLTANDGYALTAQGSLIDVSGASDTYDLPSTVNTATGVQAAYTPTLVWSDGGSIVFSAGAGLYADGNLRADAGALQGEGGSLQIVGLNPSTTAFAQPSATGILLQQSGNLIPTGWKPGDSVEAGAPSGILHFALDHLSGSGITSLIIGPEVTATSQVVVPVAFTGNIDLTLARSFSLYAPTLTALPAGSTQWPSGTNTGYVQGNDIVQITAPYVEITGSNANGTPQAVAGNDVLDVNAAFMDLGGVLDLQGWSAANFTSSGDIRFYVPPNLQYAGNSGSMVPGMLFSTGNLSFKAAQLYPVSDYSFVIDANPSGLSNAQGQAISTTLTILGNGPGATPLSAGGGLLLDADHIEQDGTLRAPSGNLMIGVQDTASAANAFGLGSNAADYPLVATQSVHLAAGSITSVSLDGLTVPYGSTVDGERWTYDGNPQASSPVLSAPPSKTISIAGTDVSLDSGATIDMSGGGKLQASEWVPGVGGTRNVLTQYETSYANSTTGVQVPQYSDGRAVYAILPGYSAPVGAQDAALEKGAGAGPATGQSIYLSGMPGLPAGYYVLLPAKYATLPGAYRVVQDTSSQDSVLGQNAVLPDGTLSVTGYFADALDGARDARNTTFLVQSAPVWQQYSQYQFTNADSYFTAQASHAGTIAPALPADGGHLLLSATQQLQLGVVLDAAPASGGRGSLVDIAAQAIQVVDSGSTALPGYLQLSVDGLSALDAGSLMLGGSRQLGSNGYQVNSIADSVVLSNDAAHPLQGQEILLVANGNNDTGAQGIVLQSGSVLLASGAGTPNATPLIFGSNASTSANGASVPAVSGNGALLRVSQDGVASVTRNDVSGTTSGDLTIDAGATVQGGSSLVMDATGSISVSPSATFSAQNIDANSNLITFVGSNGTNTNAGGLVIGPGTLSLLSGAQQVTLSSRGAIDFLGNITIDLPQTLDLNANAFVSDGGQVSIKAATLGLGNAIGSSTATPVVGHGQLNLNADELDFTAGTSTLQGFGSVTAFASQGMTGQGSGGFDFGAATVSLNTPVLLADTGANTHLTTTGTLAINATTGTPLQNSAMGGALTLSGGSLTVGTQIAAAAGDLSLAATSGDLTVTDTASLNTAGINKTFFDITTYAPGGNLKLTSAQGSVIVQPGATIDFAGAPLGGDAGGITIQAANLAVLNGNFEGQAVSGYRGGYFTLSSGGALDLDQLASLTGKAGATGGISISSGAGDLVLSLGQSLVSQDVYLAANGGAGSVNSAAGVVQIDGTINASGAAAGDIQLYGRNGVDVNGSLLATSSIPEQRGGNVLIAITGSSDGTLNTTYGYENVQAGSAGTIQFGPNASINVSGGSPDAGGTVNLRAPLLANGDVPITFSGGTLAVTGANSVTIEPYAVWSTADKYTDPTKYFDGLIDPAGWYQYGPDGTPQLVAGTWTDATGAVLPAPTDAATLQAYLSTDYFTPTAADAAHQTFYGYVNGDPTQGAGTLMSYVEQPGYTFGNRFAGIANVQLRPGIELINPDAGINGGDISVLTNWNLGAGTTNANGVIQLAYRYQPTSASASGQAPILTVLALHNLDIDASITDGFYQQNNGPQLSAPVILTGGTTQLYNNALAAYNTANTYLDFGDPYFPGADQLWQGGSYFVNGNGNVSLTLDPYYEPIEAPLVNQSTAYYQNYMLYIGEVGAGSATYGPGITKWAYAYTQGDYAGYLPYAPTSLVAPQPASYAQYSSYVTAYQNWLTSNFNNNASQQTPSPLLLPLPTEASSNYSLYSSDYGTYINGFDSYFNYVSTQVGNVNAVGSGSQLFYAPFTPAANQASVQTAGGTADNSPSNMPSLGNPASLISATLLGGSSSSYRLVAGANFTGVDPLSVVANTGGGNVNLDGHFAVQYTANGGDGKTLDFPTAVRTGTGSIDIVSAGDINWQDQVAPAVVYTAGEPANGTTAGSGVSVLSTTTSISSMPDILASGLVNPDNAGNIVLSAQGNINAIEQVIDTSGSVTGAAGNDISQLWWPWMQTGNTATRSSINFANFDQGVMSAGGNVSVTAGGDIRDLSVSLPTTWYANAGGTAVTTVGGGNLTVNAGGDILSGTYFVAKGQGTLVAGGTIGSDIDYTVPANVNEIGGITTPVATLLGLQDAQFSVQAHDGVNIGGIYDPSYAVIDSTNLKLIPVGETDAQSYSSTSSVSILTTNGDTTLDSLSAPATLFSYGASESEAYAYNPGAVLPATLSLTALNGSVNILGGGGLYPSETGNLSLLASDSVNFAELVYTLNTASYNVNQSFGLIDASASDLPSPLQPSGVEAGNQTGIANLLIAGYLDNGLYNAYSRDLHQAIPLHGSDAVPVRIYALNGDIVDGTPAPNGVMMDQIILEPDKPALIYAGRDIVDLSLMGQQTHQSDITRIAAGRDIYDTPFYTGTLSIYRPLNEDYELVPSILLGGVGSLLVEAGRNIGPLTSQTDIQSPNNSSTYLTGIDTIGNQVNPYLPHDGANINVLFGVGPGIETSNFLTQYLSNPNGIDGFGSLLPDLISFMEQRQEGAIVDTGFAQDQINVVLTAQQAEAAFQQLPPYVQELFAQQEFFKLLTQVGADYNNPSSPYYQQYARGYAAIQSLFPASLGYTNNGSGKGGINGEASTIDTGDLDIPSSTIQTQQGGNISILGPGGQALIGSVEAPPVITDNRGNVIAGPNSMGILTLEQGSVDMFTDRSVLLAQSRIFTEQGGNMVIWSSNGDINAGQGAKTTEVVPPPTYLCSLDAFCLIDARGEVSGAGIATLQTIPGATSGNVYLVAPRGTVDAGDAGIRVSGNLVVAAAQIANADNIQVQGQKIGVPVTQSVNVGALNAAGAAAGAVSKVAQDMLKQQQNDALGKQPSIISVQVLGFGDGSTSIQENGSGYDPNSPVQILGAGRLSDARKKSLTEAERRQLVE</sequence>